<dbReference type="InterPro" id="IPR048433">
    <property type="entry name" value="YNCE-like_beta-prop"/>
</dbReference>
<keyword evidence="5" id="KW-1185">Reference proteome</keyword>
<protein>
    <submittedName>
        <fullName evidence="4">S-layer homology domain-containing protein</fullName>
    </submittedName>
</protein>
<dbReference type="SUPFAM" id="SSF50974">
    <property type="entry name" value="Nitrous oxide reductase, N-terminal domain"/>
    <property type="match status" value="2"/>
</dbReference>
<dbReference type="InterPro" id="IPR051200">
    <property type="entry name" value="Host-pathogen_enzymatic-act"/>
</dbReference>
<feature type="region of interest" description="Disordered" evidence="2">
    <location>
        <begin position="554"/>
        <end position="575"/>
    </location>
</feature>
<dbReference type="PANTHER" id="PTHR47197">
    <property type="entry name" value="PROTEIN NIRF"/>
    <property type="match status" value="1"/>
</dbReference>
<evidence type="ECO:0000313" key="5">
    <source>
        <dbReference type="Proteomes" id="UP000547209"/>
    </source>
</evidence>
<dbReference type="InterPro" id="IPR059177">
    <property type="entry name" value="GH29D-like_dom"/>
</dbReference>
<dbReference type="PROSITE" id="PS51272">
    <property type="entry name" value="SLH"/>
    <property type="match status" value="3"/>
</dbReference>
<evidence type="ECO:0000256" key="1">
    <source>
        <dbReference type="ARBA" id="ARBA00022729"/>
    </source>
</evidence>
<feature type="domain" description="SLH" evidence="3">
    <location>
        <begin position="731"/>
        <end position="794"/>
    </location>
</feature>
<dbReference type="InterPro" id="IPR011045">
    <property type="entry name" value="N2O_reductase_N"/>
</dbReference>
<dbReference type="NCBIfam" id="TIGR02276">
    <property type="entry name" value="beta_rpt_yvtn"/>
    <property type="match status" value="3"/>
</dbReference>
<evidence type="ECO:0000259" key="3">
    <source>
        <dbReference type="PROSITE" id="PS51272"/>
    </source>
</evidence>
<name>A0A7X0RQ19_9BACL</name>
<dbReference type="Pfam" id="PF00395">
    <property type="entry name" value="SLH"/>
    <property type="match status" value="3"/>
</dbReference>
<evidence type="ECO:0000313" key="4">
    <source>
        <dbReference type="EMBL" id="MBB6670320.1"/>
    </source>
</evidence>
<dbReference type="Pfam" id="PF21783">
    <property type="entry name" value="YNCE"/>
    <property type="match status" value="1"/>
</dbReference>
<sequence>MRTMRKNEIGGGSTESRSERKGHRRAGQWLRIGLAAVVLLAALIQSPYPASADTGIGTVNVGNTPLAMVVNPDTNKIYVANNMANTVSVINGETNSVMNMAVGLSPQAIALNPAINRIYVANGLGNSVSVIDGATDSVIATVGTGALPNAIAVNPSTNMIYVTNRNSDNMTVIDGATNTATAAVPVGIYPVGIAANPQTNKIYVVSGVRGGNVGTVTIVDGVTNGTTSLPAGKDPAAVAVNPTTNRIYVTNSLDATVTVINGDTNAASTIPVQPGPSALTVNPETNKIYVGGGGNQVTVIDGSVQPNAVQTTVATGLYPYALAVNEITNKIYTANLLSNDVTVIDGELNTGSTIAAGTSPCAVVVNPVTNRIYVANQLSNSVTVIQGSSRPQAAIPAASPPGGAVASGTEVSLSTPTSGATIHYTTDGSMPTVASAVYSTPIPVTGVMTIKAIAVKTGMTASPVMSESYTIMGQAAIPAANPPGGAVASGTEVSLSTATSGATIHYTTDGSTPTVASAVYGAPIPVTGAMMIQAIAVKTGMTASPVMSEAYTILPAPPEGGGPGPGPSSGAVRSSNADLRELKVWEDGKVIPLNPAFDAGTTVYSAWLKGDRAELTAAAAHSAAQVKLQDHVLADRTKVSLQEGDNIFDLVVQAEDGHSKTYTLHLHLEPSACKAADIAGHWAEEYIQQALSNHMVQGYPDCTFKPDHPVTRAEFTVMLAQALKLDAAVKTLPFTDKETIGDWANAAVIQAVAAGIVNGYEDGSFRPNANITRAEMVSMIVKAAGLSLDASSSAATGFADDKAIPQWSKGAIETAKKAKILSGRAGNRFEPNETATRAEAVTMLLRMPEPR</sequence>
<proteinExistence type="predicted"/>
<accession>A0A7X0RQ19</accession>
<dbReference type="Gene3D" id="2.130.10.10">
    <property type="entry name" value="YVTN repeat-like/Quinoprotein amine dehydrogenase"/>
    <property type="match status" value="2"/>
</dbReference>
<dbReference type="Proteomes" id="UP000547209">
    <property type="component" value="Unassembled WGS sequence"/>
</dbReference>
<organism evidence="4 5">
    <name type="scientific">Cohnella nanjingensis</name>
    <dbReference type="NCBI Taxonomy" id="1387779"/>
    <lineage>
        <taxon>Bacteria</taxon>
        <taxon>Bacillati</taxon>
        <taxon>Bacillota</taxon>
        <taxon>Bacilli</taxon>
        <taxon>Bacillales</taxon>
        <taxon>Paenibacillaceae</taxon>
        <taxon>Cohnella</taxon>
    </lineage>
</organism>
<feature type="domain" description="SLH" evidence="3">
    <location>
        <begin position="670"/>
        <end position="730"/>
    </location>
</feature>
<dbReference type="InterPro" id="IPR001119">
    <property type="entry name" value="SLH_dom"/>
</dbReference>
<comment type="caution">
    <text evidence="4">The sequence shown here is derived from an EMBL/GenBank/DDBJ whole genome shotgun (WGS) entry which is preliminary data.</text>
</comment>
<dbReference type="EMBL" id="JACJVP010000007">
    <property type="protein sequence ID" value="MBB6670320.1"/>
    <property type="molecule type" value="Genomic_DNA"/>
</dbReference>
<gene>
    <name evidence="4" type="ORF">H7C19_06425</name>
</gene>
<dbReference type="Pfam" id="PF12733">
    <property type="entry name" value="Cadherin-like"/>
    <property type="match status" value="1"/>
</dbReference>
<reference evidence="4 5" key="1">
    <citation type="submission" date="2020-08" db="EMBL/GenBank/DDBJ databases">
        <title>Cohnella phylogeny.</title>
        <authorList>
            <person name="Dunlap C."/>
        </authorList>
    </citation>
    <scope>NUCLEOTIDE SEQUENCE [LARGE SCALE GENOMIC DNA]</scope>
    <source>
        <strain evidence="4 5">DSM 28246</strain>
    </source>
</reference>
<feature type="region of interest" description="Disordered" evidence="2">
    <location>
        <begin position="1"/>
        <end position="24"/>
    </location>
</feature>
<feature type="compositionally biased region" description="Pro residues" evidence="2">
    <location>
        <begin position="555"/>
        <end position="566"/>
    </location>
</feature>
<keyword evidence="1" id="KW-0732">Signal</keyword>
<dbReference type="Pfam" id="PF13290">
    <property type="entry name" value="CHB_HEX_C_1"/>
    <property type="match status" value="2"/>
</dbReference>
<dbReference type="PANTHER" id="PTHR47197:SF3">
    <property type="entry name" value="DIHYDRO-HEME D1 DEHYDROGENASE"/>
    <property type="match status" value="1"/>
</dbReference>
<dbReference type="AlphaFoldDB" id="A0A7X0RQ19"/>
<dbReference type="InterPro" id="IPR015943">
    <property type="entry name" value="WD40/YVTN_repeat-like_dom_sf"/>
</dbReference>
<dbReference type="InterPro" id="IPR011964">
    <property type="entry name" value="YVTN_b-propeller_repeat"/>
</dbReference>
<evidence type="ECO:0000256" key="2">
    <source>
        <dbReference type="SAM" id="MobiDB-lite"/>
    </source>
</evidence>
<feature type="domain" description="SLH" evidence="3">
    <location>
        <begin position="795"/>
        <end position="851"/>
    </location>
</feature>
<dbReference type="InterPro" id="IPR025883">
    <property type="entry name" value="Cadherin-like_domain"/>
</dbReference>